<feature type="transmembrane region" description="Helical" evidence="1">
    <location>
        <begin position="37"/>
        <end position="59"/>
    </location>
</feature>
<evidence type="ECO:0000256" key="1">
    <source>
        <dbReference type="SAM" id="Phobius"/>
    </source>
</evidence>
<evidence type="ECO:0000313" key="3">
    <source>
        <dbReference type="Proteomes" id="UP001139474"/>
    </source>
</evidence>
<feature type="transmembrane region" description="Helical" evidence="1">
    <location>
        <begin position="165"/>
        <end position="185"/>
    </location>
</feature>
<keyword evidence="1" id="KW-0812">Transmembrane</keyword>
<dbReference type="RefSeq" id="WP_253618942.1">
    <property type="nucleotide sequence ID" value="NZ_JAMZDE010000006.1"/>
</dbReference>
<comment type="caution">
    <text evidence="2">The sequence shown here is derived from an EMBL/GenBank/DDBJ whole genome shotgun (WGS) entry which is preliminary data.</text>
</comment>
<keyword evidence="1" id="KW-0472">Membrane</keyword>
<protein>
    <submittedName>
        <fullName evidence="2">Uncharacterized protein</fullName>
    </submittedName>
</protein>
<reference evidence="2" key="1">
    <citation type="submission" date="2022-06" db="EMBL/GenBank/DDBJ databases">
        <title>Idiomarina rhizosphaerae M1R2S28.</title>
        <authorList>
            <person name="Sun J.-Q."/>
            <person name="Li L.-F."/>
        </authorList>
    </citation>
    <scope>NUCLEOTIDE SEQUENCE</scope>
    <source>
        <strain evidence="2">M1R2S28</strain>
    </source>
</reference>
<accession>A0A9X2G3G6</accession>
<evidence type="ECO:0000313" key="2">
    <source>
        <dbReference type="EMBL" id="MCP1339273.1"/>
    </source>
</evidence>
<proteinExistence type="predicted"/>
<keyword evidence="3" id="KW-1185">Reference proteome</keyword>
<feature type="transmembrane region" description="Helical" evidence="1">
    <location>
        <begin position="71"/>
        <end position="94"/>
    </location>
</feature>
<sequence length="222" mass="24145">MSNKEIATAHAVATILDLAYQQYGAHWQRIGNMQASAGGVLTVIAIIASLLVAVTSQLSNVEEFLRQLGNFAYSFHLAFLFSFIYLIFASVYTYQVVKPKAASVLKDPATVYENVEEEVSSQIDDNMSIDCISQVVGLNILFKVNEEIKSLGDVLSKNQRHYRKCLLASFMSLGASFIALGHIVANSLLGSSFSVVIVGVLGYLCVLGLIPLLINFGGVRED</sequence>
<keyword evidence="1" id="KW-1133">Transmembrane helix</keyword>
<name>A0A9X2G3G6_9GAMM</name>
<feature type="transmembrane region" description="Helical" evidence="1">
    <location>
        <begin position="191"/>
        <end position="214"/>
    </location>
</feature>
<dbReference type="EMBL" id="JAMZDE010000006">
    <property type="protein sequence ID" value="MCP1339273.1"/>
    <property type="molecule type" value="Genomic_DNA"/>
</dbReference>
<dbReference type="AlphaFoldDB" id="A0A9X2G3G6"/>
<organism evidence="2 3">
    <name type="scientific">Idiomarina rhizosphaerae</name>
    <dbReference type="NCBI Taxonomy" id="2961572"/>
    <lineage>
        <taxon>Bacteria</taxon>
        <taxon>Pseudomonadati</taxon>
        <taxon>Pseudomonadota</taxon>
        <taxon>Gammaproteobacteria</taxon>
        <taxon>Alteromonadales</taxon>
        <taxon>Idiomarinaceae</taxon>
        <taxon>Idiomarina</taxon>
    </lineage>
</organism>
<gene>
    <name evidence="2" type="ORF">NJR55_06660</name>
</gene>
<dbReference type="Proteomes" id="UP001139474">
    <property type="component" value="Unassembled WGS sequence"/>
</dbReference>